<keyword evidence="5" id="KW-0805">Transcription regulation</keyword>
<dbReference type="Proteomes" id="UP000665561">
    <property type="component" value="Unassembled WGS sequence"/>
</dbReference>
<dbReference type="PROSITE" id="PS01124">
    <property type="entry name" value="HTH_ARAC_FAMILY_2"/>
    <property type="match status" value="1"/>
</dbReference>
<gene>
    <name evidence="11" type="ORF">GT019_20575</name>
</gene>
<dbReference type="CDD" id="cd17536">
    <property type="entry name" value="REC_YesN-like"/>
    <property type="match status" value="1"/>
</dbReference>
<dbReference type="Gene3D" id="1.10.10.60">
    <property type="entry name" value="Homeodomain-like"/>
    <property type="match status" value="2"/>
</dbReference>
<dbReference type="Pfam" id="PF12833">
    <property type="entry name" value="HTH_18"/>
    <property type="match status" value="1"/>
</dbReference>
<feature type="domain" description="HTH araC/xylS-type" evidence="9">
    <location>
        <begin position="437"/>
        <end position="535"/>
    </location>
</feature>
<dbReference type="SUPFAM" id="SSF46689">
    <property type="entry name" value="Homeodomain-like"/>
    <property type="match status" value="2"/>
</dbReference>
<reference evidence="11 12" key="1">
    <citation type="submission" date="2020-01" db="EMBL/GenBank/DDBJ databases">
        <title>Paenibacillus soybeanensis sp. nov. isolated from the nodules of soybean (Glycine max(L.) Merr).</title>
        <authorList>
            <person name="Wang H."/>
        </authorList>
    </citation>
    <scope>NUCLEOTIDE SEQUENCE [LARGE SCALE GENOMIC DNA]</scope>
    <source>
        <strain evidence="11 12">T1</strain>
    </source>
</reference>
<evidence type="ECO:0000256" key="5">
    <source>
        <dbReference type="ARBA" id="ARBA00023015"/>
    </source>
</evidence>
<dbReference type="Pfam" id="PF17853">
    <property type="entry name" value="GGDEF_2"/>
    <property type="match status" value="1"/>
</dbReference>
<comment type="subcellular location">
    <subcellularLocation>
        <location evidence="1">Cytoplasm</location>
    </subcellularLocation>
</comment>
<evidence type="ECO:0000256" key="4">
    <source>
        <dbReference type="ARBA" id="ARBA00023012"/>
    </source>
</evidence>
<dbReference type="InterPro" id="IPR011006">
    <property type="entry name" value="CheY-like_superfamily"/>
</dbReference>
<dbReference type="PROSITE" id="PS50110">
    <property type="entry name" value="RESPONSE_REGULATORY"/>
    <property type="match status" value="1"/>
</dbReference>
<evidence type="ECO:0000313" key="11">
    <source>
        <dbReference type="EMBL" id="NBD26275.1"/>
    </source>
</evidence>
<evidence type="ECO:0000256" key="7">
    <source>
        <dbReference type="ARBA" id="ARBA00023163"/>
    </source>
</evidence>
<evidence type="ECO:0000256" key="6">
    <source>
        <dbReference type="ARBA" id="ARBA00023125"/>
    </source>
</evidence>
<feature type="modified residue" description="4-aspartylphosphate" evidence="8">
    <location>
        <position position="55"/>
    </location>
</feature>
<keyword evidence="7" id="KW-0804">Transcription</keyword>
<dbReference type="Pfam" id="PF00072">
    <property type="entry name" value="Response_reg"/>
    <property type="match status" value="1"/>
</dbReference>
<keyword evidence="12" id="KW-1185">Reference proteome</keyword>
<dbReference type="PANTHER" id="PTHR42713">
    <property type="entry name" value="HISTIDINE KINASE-RELATED"/>
    <property type="match status" value="1"/>
</dbReference>
<dbReference type="EMBL" id="JAAAMV010000020">
    <property type="protein sequence ID" value="NBD26275.1"/>
    <property type="molecule type" value="Genomic_DNA"/>
</dbReference>
<keyword evidence="6" id="KW-0238">DNA-binding</keyword>
<dbReference type="InterPro" id="IPR001789">
    <property type="entry name" value="Sig_transdc_resp-reg_receiver"/>
</dbReference>
<evidence type="ECO:0000256" key="2">
    <source>
        <dbReference type="ARBA" id="ARBA00022490"/>
    </source>
</evidence>
<dbReference type="SMART" id="SM00342">
    <property type="entry name" value="HTH_ARAC"/>
    <property type="match status" value="1"/>
</dbReference>
<evidence type="ECO:0000256" key="1">
    <source>
        <dbReference type="ARBA" id="ARBA00004496"/>
    </source>
</evidence>
<keyword evidence="4" id="KW-0902">Two-component regulatory system</keyword>
<dbReference type="InterPro" id="IPR020449">
    <property type="entry name" value="Tscrpt_reg_AraC-type_HTH"/>
</dbReference>
<evidence type="ECO:0000259" key="10">
    <source>
        <dbReference type="PROSITE" id="PS50110"/>
    </source>
</evidence>
<dbReference type="PANTHER" id="PTHR42713:SF3">
    <property type="entry name" value="TRANSCRIPTIONAL REGULATORY PROTEIN HPTR"/>
    <property type="match status" value="1"/>
</dbReference>
<accession>A0ABW9XUJ7</accession>
<protein>
    <submittedName>
        <fullName evidence="11">Response regulator</fullName>
    </submittedName>
</protein>
<feature type="domain" description="Response regulatory" evidence="10">
    <location>
        <begin position="3"/>
        <end position="120"/>
    </location>
</feature>
<dbReference type="InterPro" id="IPR009057">
    <property type="entry name" value="Homeodomain-like_sf"/>
</dbReference>
<evidence type="ECO:0000313" key="12">
    <source>
        <dbReference type="Proteomes" id="UP000665561"/>
    </source>
</evidence>
<evidence type="ECO:0000256" key="3">
    <source>
        <dbReference type="ARBA" id="ARBA00022553"/>
    </source>
</evidence>
<dbReference type="InterPro" id="IPR018060">
    <property type="entry name" value="HTH_AraC"/>
</dbReference>
<comment type="caution">
    <text evidence="11">The sequence shown here is derived from an EMBL/GenBank/DDBJ whole genome shotgun (WGS) entry which is preliminary data.</text>
</comment>
<dbReference type="InterPro" id="IPR051552">
    <property type="entry name" value="HptR"/>
</dbReference>
<dbReference type="SUPFAM" id="SSF52172">
    <property type="entry name" value="CheY-like"/>
    <property type="match status" value="1"/>
</dbReference>
<evidence type="ECO:0000259" key="9">
    <source>
        <dbReference type="PROSITE" id="PS01124"/>
    </source>
</evidence>
<organism evidence="11 12">
    <name type="scientific">Paenibacillus glycinis</name>
    <dbReference type="NCBI Taxonomy" id="2697035"/>
    <lineage>
        <taxon>Bacteria</taxon>
        <taxon>Bacillati</taxon>
        <taxon>Bacillota</taxon>
        <taxon>Bacilli</taxon>
        <taxon>Bacillales</taxon>
        <taxon>Paenibacillaceae</taxon>
        <taxon>Paenibacillus</taxon>
    </lineage>
</organism>
<keyword evidence="3 8" id="KW-0597">Phosphoprotein</keyword>
<proteinExistence type="predicted"/>
<dbReference type="InterPro" id="IPR041522">
    <property type="entry name" value="CdaR_GGDEF"/>
</dbReference>
<dbReference type="PRINTS" id="PR00032">
    <property type="entry name" value="HTHARAC"/>
</dbReference>
<keyword evidence="2" id="KW-0963">Cytoplasm</keyword>
<sequence>MLKMIIADDEYNVREGLKEVVRWNELGIEVIADAADGLETFELCRTLRPDILLTDIRMPMMDGLEAALKLKEAGDPVRVIIISGAEDFGYAKTALSLNADGYILKPIKIAELQEIVRKVVASIASERSREAQTVQLRRQLHENLPVLREKFLAQLVMGMLANEDDARNKLAAYGLPLEGDGGWTAAVMQIDEYEKAIERYSDARKQLLGFSVNNVLDEIVSRGGNGLAFIMNENEHVVLFRQRDPEAPGPADLCREMSDSVRSFLKLSVSFGIGNPVRSAVELYGSYREALAAIKFKFYTGKNSVLFIGDFQIDADELEFPKLFDAETGLIRHMKLGGTAEAEDAVRFIFDALCDNRRLPIGYVQSVCVELINMADKAILEVDENIRDIVPGYSSIYLDIYDKREATELRDAMLDLFGELAGYFARKHTQKNGRTIQKIKSIIERSYMENITVSRLSEQVYLSPNYISLIFKQETGESVTEYVTKVRMEAAKELLKSPDLKILEVAEMVGFENATYFSTVFKKHAGMHPQKYRALFHGD</sequence>
<dbReference type="RefSeq" id="WP_161745082.1">
    <property type="nucleotide sequence ID" value="NZ_JAAAMV010000020.1"/>
</dbReference>
<name>A0ABW9XUJ7_9BACL</name>
<evidence type="ECO:0000256" key="8">
    <source>
        <dbReference type="PROSITE-ProRule" id="PRU00169"/>
    </source>
</evidence>
<dbReference type="Gene3D" id="3.40.50.2300">
    <property type="match status" value="1"/>
</dbReference>
<dbReference type="SMART" id="SM00448">
    <property type="entry name" value="REC"/>
    <property type="match status" value="1"/>
</dbReference>